<protein>
    <submittedName>
        <fullName evidence="2">Uncharacterized protein</fullName>
    </submittedName>
</protein>
<dbReference type="EMBL" id="FOXS01000010">
    <property type="protein sequence ID" value="SFQ82667.1"/>
    <property type="molecule type" value="Genomic_DNA"/>
</dbReference>
<keyword evidence="1" id="KW-0472">Membrane</keyword>
<evidence type="ECO:0000256" key="1">
    <source>
        <dbReference type="SAM" id="Phobius"/>
    </source>
</evidence>
<keyword evidence="1" id="KW-0812">Transmembrane</keyword>
<keyword evidence="3" id="KW-1185">Reference proteome</keyword>
<feature type="transmembrane region" description="Helical" evidence="1">
    <location>
        <begin position="6"/>
        <end position="32"/>
    </location>
</feature>
<proteinExistence type="predicted"/>
<dbReference type="RefSeq" id="WP_092678889.1">
    <property type="nucleotide sequence ID" value="NZ_FOXS01000010.1"/>
</dbReference>
<keyword evidence="1" id="KW-1133">Transmembrane helix</keyword>
<organism evidence="2 3">
    <name type="scientific">Hymenobacter arizonensis</name>
    <name type="common">Siccationidurans arizonensis</name>
    <dbReference type="NCBI Taxonomy" id="1227077"/>
    <lineage>
        <taxon>Bacteria</taxon>
        <taxon>Pseudomonadati</taxon>
        <taxon>Bacteroidota</taxon>
        <taxon>Cytophagia</taxon>
        <taxon>Cytophagales</taxon>
        <taxon>Hymenobacteraceae</taxon>
        <taxon>Hymenobacter</taxon>
    </lineage>
</organism>
<reference evidence="3" key="1">
    <citation type="submission" date="2016-10" db="EMBL/GenBank/DDBJ databases">
        <authorList>
            <person name="Varghese N."/>
            <person name="Submissions S."/>
        </authorList>
    </citation>
    <scope>NUCLEOTIDE SEQUENCE [LARGE SCALE GENOMIC DNA]</scope>
    <source>
        <strain evidence="3">OR362-8,ATCC BAA-1266,JCM 13504</strain>
    </source>
</reference>
<gene>
    <name evidence="2" type="ORF">SAMN04515668_4861</name>
</gene>
<sequence>MLGLLLWIGVMYLVILAVVGFALFLLSAYALLFHRIKSTCFRIGLSVSFWGFVTTVIRSGTTGIGRDLILPGSELFFDQRLVRNKDINTMLQYFALLGVLTYCICRLIWYGVQKRNKARVLNGGPDVVDNQRVQ</sequence>
<accession>A0A1I6BP80</accession>
<feature type="transmembrane region" description="Helical" evidence="1">
    <location>
        <begin position="39"/>
        <end position="57"/>
    </location>
</feature>
<feature type="transmembrane region" description="Helical" evidence="1">
    <location>
        <begin position="90"/>
        <end position="109"/>
    </location>
</feature>
<dbReference type="Proteomes" id="UP000199029">
    <property type="component" value="Unassembled WGS sequence"/>
</dbReference>
<name>A0A1I6BP80_HYMAR</name>
<evidence type="ECO:0000313" key="2">
    <source>
        <dbReference type="EMBL" id="SFQ82667.1"/>
    </source>
</evidence>
<dbReference type="AlphaFoldDB" id="A0A1I6BP80"/>
<evidence type="ECO:0000313" key="3">
    <source>
        <dbReference type="Proteomes" id="UP000199029"/>
    </source>
</evidence>